<name>A0A8X7CEU5_9ARAC</name>
<feature type="compositionally biased region" description="Polar residues" evidence="1">
    <location>
        <begin position="34"/>
        <end position="48"/>
    </location>
</feature>
<evidence type="ECO:0000313" key="3">
    <source>
        <dbReference type="Proteomes" id="UP000886998"/>
    </source>
</evidence>
<gene>
    <name evidence="2" type="ORF">TNIN_122721</name>
</gene>
<dbReference type="AlphaFoldDB" id="A0A8X7CEU5"/>
<reference evidence="2" key="1">
    <citation type="submission" date="2020-08" db="EMBL/GenBank/DDBJ databases">
        <title>Multicomponent nature underlies the extraordinary mechanical properties of spider dragline silk.</title>
        <authorList>
            <person name="Kono N."/>
            <person name="Nakamura H."/>
            <person name="Mori M."/>
            <person name="Yoshida Y."/>
            <person name="Ohtoshi R."/>
            <person name="Malay A.D."/>
            <person name="Moran D.A.P."/>
            <person name="Tomita M."/>
            <person name="Numata K."/>
            <person name="Arakawa K."/>
        </authorList>
    </citation>
    <scope>NUCLEOTIDE SEQUENCE</scope>
</reference>
<proteinExistence type="predicted"/>
<organism evidence="2 3">
    <name type="scientific">Trichonephila inaurata madagascariensis</name>
    <dbReference type="NCBI Taxonomy" id="2747483"/>
    <lineage>
        <taxon>Eukaryota</taxon>
        <taxon>Metazoa</taxon>
        <taxon>Ecdysozoa</taxon>
        <taxon>Arthropoda</taxon>
        <taxon>Chelicerata</taxon>
        <taxon>Arachnida</taxon>
        <taxon>Araneae</taxon>
        <taxon>Araneomorphae</taxon>
        <taxon>Entelegynae</taxon>
        <taxon>Araneoidea</taxon>
        <taxon>Nephilidae</taxon>
        <taxon>Trichonephila</taxon>
        <taxon>Trichonephila inaurata</taxon>
    </lineage>
</organism>
<protein>
    <submittedName>
        <fullName evidence="2">Uncharacterized protein</fullName>
    </submittedName>
</protein>
<accession>A0A8X7CEU5</accession>
<evidence type="ECO:0000256" key="1">
    <source>
        <dbReference type="SAM" id="MobiDB-lite"/>
    </source>
</evidence>
<evidence type="ECO:0000313" key="2">
    <source>
        <dbReference type="EMBL" id="GFY69574.1"/>
    </source>
</evidence>
<feature type="region of interest" description="Disordered" evidence="1">
    <location>
        <begin position="34"/>
        <end position="61"/>
    </location>
</feature>
<dbReference type="EMBL" id="BMAV01017712">
    <property type="protein sequence ID" value="GFY69574.1"/>
    <property type="molecule type" value="Genomic_DNA"/>
</dbReference>
<comment type="caution">
    <text evidence="2">The sequence shown here is derived from an EMBL/GenBank/DDBJ whole genome shotgun (WGS) entry which is preliminary data.</text>
</comment>
<sequence length="78" mass="8424">MTTVALSGDLGLKSSNTSSKVYPPMLDYLIEATSPPSSEEVTPLNTPLANGRTKRGRQGRPLVQCFSKLQYSPPNIQS</sequence>
<keyword evidence="3" id="KW-1185">Reference proteome</keyword>
<dbReference type="Proteomes" id="UP000886998">
    <property type="component" value="Unassembled WGS sequence"/>
</dbReference>